<dbReference type="InterPro" id="IPR000326">
    <property type="entry name" value="PAP2/HPO"/>
</dbReference>
<evidence type="ECO:0000313" key="3">
    <source>
        <dbReference type="EMBL" id="QQP89298.1"/>
    </source>
</evidence>
<name>A0ABX7B7G4_9PROT</name>
<keyword evidence="1" id="KW-0472">Membrane</keyword>
<dbReference type="EMBL" id="CP067420">
    <property type="protein sequence ID" value="QQP89298.1"/>
    <property type="molecule type" value="Genomic_DNA"/>
</dbReference>
<proteinExistence type="predicted"/>
<accession>A0ABX7B7G4</accession>
<evidence type="ECO:0000313" key="4">
    <source>
        <dbReference type="Proteomes" id="UP000595197"/>
    </source>
</evidence>
<dbReference type="RefSeq" id="WP_201075380.1">
    <property type="nucleotide sequence ID" value="NZ_CP067420.1"/>
</dbReference>
<feature type="domain" description="Phosphatidic acid phosphatase type 2/haloperoxidase" evidence="2">
    <location>
        <begin position="69"/>
        <end position="145"/>
    </location>
</feature>
<keyword evidence="1" id="KW-1133">Transmembrane helix</keyword>
<feature type="transmembrane region" description="Helical" evidence="1">
    <location>
        <begin position="12"/>
        <end position="30"/>
    </location>
</feature>
<gene>
    <name evidence="3" type="ORF">IGS68_25465</name>
</gene>
<keyword evidence="4" id="KW-1185">Reference proteome</keyword>
<feature type="transmembrane region" description="Helical" evidence="1">
    <location>
        <begin position="94"/>
        <end position="114"/>
    </location>
</feature>
<organism evidence="3 4">
    <name type="scientific">Skermanella cutis</name>
    <dbReference type="NCBI Taxonomy" id="2775420"/>
    <lineage>
        <taxon>Bacteria</taxon>
        <taxon>Pseudomonadati</taxon>
        <taxon>Pseudomonadota</taxon>
        <taxon>Alphaproteobacteria</taxon>
        <taxon>Rhodospirillales</taxon>
        <taxon>Azospirillaceae</taxon>
        <taxon>Skermanella</taxon>
    </lineage>
</organism>
<feature type="transmembrane region" description="Helical" evidence="1">
    <location>
        <begin position="36"/>
        <end position="58"/>
    </location>
</feature>
<feature type="transmembrane region" description="Helical" evidence="1">
    <location>
        <begin position="70"/>
        <end position="88"/>
    </location>
</feature>
<dbReference type="Pfam" id="PF01569">
    <property type="entry name" value="PAP2"/>
    <property type="match status" value="1"/>
</dbReference>
<dbReference type="Proteomes" id="UP000595197">
    <property type="component" value="Chromosome"/>
</dbReference>
<protein>
    <submittedName>
        <fullName evidence="3">Phosphatase PAP2 family protein</fullName>
    </submittedName>
</protein>
<dbReference type="Gene3D" id="1.20.144.10">
    <property type="entry name" value="Phosphatidic acid phosphatase type 2/haloperoxidase"/>
    <property type="match status" value="1"/>
</dbReference>
<dbReference type="InterPro" id="IPR036938">
    <property type="entry name" value="PAP2/HPO_sf"/>
</dbReference>
<evidence type="ECO:0000256" key="1">
    <source>
        <dbReference type="SAM" id="Phobius"/>
    </source>
</evidence>
<reference evidence="3" key="1">
    <citation type="submission" date="2021-02" db="EMBL/GenBank/DDBJ databases">
        <title>Skermanella TT6 skin isolate.</title>
        <authorList>
            <person name="Lee K."/>
            <person name="Ganzorig M."/>
        </authorList>
    </citation>
    <scope>NUCLEOTIDE SEQUENCE</scope>
    <source>
        <strain evidence="3">TT6</strain>
    </source>
</reference>
<keyword evidence="1" id="KW-0812">Transmembrane</keyword>
<feature type="transmembrane region" description="Helical" evidence="1">
    <location>
        <begin position="126"/>
        <end position="145"/>
    </location>
</feature>
<sequence length="194" mass="20075">MMHTVTSLGDSGLLLPASVCVFAYLLWRGAHSVALLWAATLAIGLGTTLVAKLGFIACGGTTGLLDIESPSGHTSFAAIFFGCCALIAGFGRPAWQRLAILATAGTVILLVALSRVALRAHTAEEVVGGLAIGCACVGLFAWAHARIDPPAVRLRPVAVVFAVLVVLLNGHSLSAEPLIRDIAHKLRITMNVCG</sequence>
<feature type="transmembrane region" description="Helical" evidence="1">
    <location>
        <begin position="157"/>
        <end position="179"/>
    </location>
</feature>
<evidence type="ECO:0000259" key="2">
    <source>
        <dbReference type="Pfam" id="PF01569"/>
    </source>
</evidence>
<dbReference type="SUPFAM" id="SSF48317">
    <property type="entry name" value="Acid phosphatase/Vanadium-dependent haloperoxidase"/>
    <property type="match status" value="1"/>
</dbReference>